<dbReference type="AlphaFoldDB" id="A0A7V2B143"/>
<dbReference type="InterPro" id="IPR026444">
    <property type="entry name" value="Secre_tail"/>
</dbReference>
<evidence type="ECO:0000313" key="2">
    <source>
        <dbReference type="EMBL" id="HER96378.1"/>
    </source>
</evidence>
<protein>
    <submittedName>
        <fullName evidence="2">T9SS type A sorting domain-containing protein</fullName>
    </submittedName>
</protein>
<gene>
    <name evidence="2" type="ORF">ENO59_07660</name>
</gene>
<proteinExistence type="predicted"/>
<evidence type="ECO:0000256" key="1">
    <source>
        <dbReference type="SAM" id="SignalP"/>
    </source>
</evidence>
<dbReference type="EMBL" id="DSGB01000005">
    <property type="protein sequence ID" value="HER96378.1"/>
    <property type="molecule type" value="Genomic_DNA"/>
</dbReference>
<feature type="chain" id="PRO_5031288684" evidence="1">
    <location>
        <begin position="28"/>
        <end position="257"/>
    </location>
</feature>
<accession>A0A7V2B143</accession>
<keyword evidence="1" id="KW-0732">Signal</keyword>
<comment type="caution">
    <text evidence="2">The sequence shown here is derived from an EMBL/GenBank/DDBJ whole genome shotgun (WGS) entry which is preliminary data.</text>
</comment>
<dbReference type="Gene3D" id="2.60.40.4070">
    <property type="match status" value="1"/>
</dbReference>
<organism evidence="2">
    <name type="scientific">Rhodothermus marinus</name>
    <name type="common">Rhodothermus obamensis</name>
    <dbReference type="NCBI Taxonomy" id="29549"/>
    <lineage>
        <taxon>Bacteria</taxon>
        <taxon>Pseudomonadati</taxon>
        <taxon>Rhodothermota</taxon>
        <taxon>Rhodothermia</taxon>
        <taxon>Rhodothermales</taxon>
        <taxon>Rhodothermaceae</taxon>
        <taxon>Rhodothermus</taxon>
    </lineage>
</organism>
<name>A0A7V2B143_RHOMR</name>
<feature type="signal peptide" evidence="1">
    <location>
        <begin position="1"/>
        <end position="27"/>
    </location>
</feature>
<dbReference type="NCBIfam" id="TIGR04183">
    <property type="entry name" value="Por_Secre_tail"/>
    <property type="match status" value="1"/>
</dbReference>
<reference evidence="2" key="1">
    <citation type="journal article" date="2020" name="mSystems">
        <title>Genome- and Community-Level Interaction Insights into Carbon Utilization and Element Cycling Functions of Hydrothermarchaeota in Hydrothermal Sediment.</title>
        <authorList>
            <person name="Zhou Z."/>
            <person name="Liu Y."/>
            <person name="Xu W."/>
            <person name="Pan J."/>
            <person name="Luo Z.H."/>
            <person name="Li M."/>
        </authorList>
    </citation>
    <scope>NUCLEOTIDE SEQUENCE [LARGE SCALE GENOMIC DNA]</scope>
    <source>
        <strain evidence="2">SpSt-143</strain>
    </source>
</reference>
<sequence length="257" mass="27918">MKRIKCSVLLAWSIGFASLGNGQPAFFSNCAYDTGNNATLIIPLTATLEVNGMPLSPGSEVAAFTPDSLCAGVAIWDGVQPLVLTLWGDDPFITPDTKEGFAPGDTIQLAVWDKASGRHFHRANGRFDVRYASGDILSDNGHYQPDALYRIDVLTVHPIAPTALQADQLPTGAYLHPPYPNPFRRQTTLAMVLPQPMHVHLAVYTLAGQEIARLAEGPLPAGIHYISWHPKQLAAGLYLLRLTTNQTAQTHLLSYLP</sequence>